<feature type="compositionally biased region" description="Acidic residues" evidence="1">
    <location>
        <begin position="489"/>
        <end position="505"/>
    </location>
</feature>
<feature type="region of interest" description="Disordered" evidence="1">
    <location>
        <begin position="295"/>
        <end position="321"/>
    </location>
</feature>
<comment type="caution">
    <text evidence="3">The sequence shown here is derived from an EMBL/GenBank/DDBJ whole genome shotgun (WGS) entry which is preliminary data.</text>
</comment>
<feature type="region of interest" description="Disordered" evidence="1">
    <location>
        <begin position="358"/>
        <end position="394"/>
    </location>
</feature>
<dbReference type="Pfam" id="PF13325">
    <property type="entry name" value="MCRS_N"/>
    <property type="match status" value="1"/>
</dbReference>
<dbReference type="GO" id="GO:0044545">
    <property type="term" value="C:NSL complex"/>
    <property type="evidence" value="ECO:0007669"/>
    <property type="project" value="TreeGrafter"/>
</dbReference>
<accession>A0AAN9HST4</accession>
<dbReference type="PANTHER" id="PTHR13233">
    <property type="entry name" value="MICROSPHERULE PROTEIN 1"/>
    <property type="match status" value="1"/>
</dbReference>
<feature type="region of interest" description="Disordered" evidence="1">
    <location>
        <begin position="470"/>
        <end position="507"/>
    </location>
</feature>
<dbReference type="GO" id="GO:0031011">
    <property type="term" value="C:Ino80 complex"/>
    <property type="evidence" value="ECO:0007669"/>
    <property type="project" value="InterPro"/>
</dbReference>
<keyword evidence="4" id="KW-1185">Reference proteome</keyword>
<dbReference type="AlphaFoldDB" id="A0AAN9HST4"/>
<feature type="compositionally biased region" description="Basic and acidic residues" evidence="1">
    <location>
        <begin position="470"/>
        <end position="482"/>
    </location>
</feature>
<feature type="compositionally biased region" description="Basic and acidic residues" evidence="1">
    <location>
        <begin position="374"/>
        <end position="389"/>
    </location>
</feature>
<proteinExistence type="predicted"/>
<dbReference type="PANTHER" id="PTHR13233:SF17">
    <property type="entry name" value="FHA DOMAIN PROTEIN"/>
    <property type="match status" value="1"/>
</dbReference>
<dbReference type="GO" id="GO:0071339">
    <property type="term" value="C:MLL1 complex"/>
    <property type="evidence" value="ECO:0007669"/>
    <property type="project" value="InterPro"/>
</dbReference>
<dbReference type="GO" id="GO:0045944">
    <property type="term" value="P:positive regulation of transcription by RNA polymerase II"/>
    <property type="evidence" value="ECO:0007669"/>
    <property type="project" value="TreeGrafter"/>
</dbReference>
<dbReference type="PROSITE" id="PS50006">
    <property type="entry name" value="FHA_DOMAIN"/>
    <property type="match status" value="1"/>
</dbReference>
<evidence type="ECO:0000313" key="3">
    <source>
        <dbReference type="EMBL" id="KAK7250790.1"/>
    </source>
</evidence>
<dbReference type="SUPFAM" id="SSF49879">
    <property type="entry name" value="SMAD/FHA domain"/>
    <property type="match status" value="1"/>
</dbReference>
<evidence type="ECO:0000259" key="2">
    <source>
        <dbReference type="PROSITE" id="PS50006"/>
    </source>
</evidence>
<dbReference type="InterPro" id="IPR025999">
    <property type="entry name" value="MCRS_N"/>
</dbReference>
<dbReference type="Proteomes" id="UP001372338">
    <property type="component" value="Unassembled WGS sequence"/>
</dbReference>
<organism evidence="3 4">
    <name type="scientific">Crotalaria pallida</name>
    <name type="common">Smooth rattlebox</name>
    <name type="synonym">Crotalaria striata</name>
    <dbReference type="NCBI Taxonomy" id="3830"/>
    <lineage>
        <taxon>Eukaryota</taxon>
        <taxon>Viridiplantae</taxon>
        <taxon>Streptophyta</taxon>
        <taxon>Embryophyta</taxon>
        <taxon>Tracheophyta</taxon>
        <taxon>Spermatophyta</taxon>
        <taxon>Magnoliopsida</taxon>
        <taxon>eudicotyledons</taxon>
        <taxon>Gunneridae</taxon>
        <taxon>Pentapetalae</taxon>
        <taxon>rosids</taxon>
        <taxon>fabids</taxon>
        <taxon>Fabales</taxon>
        <taxon>Fabaceae</taxon>
        <taxon>Papilionoideae</taxon>
        <taxon>50 kb inversion clade</taxon>
        <taxon>genistoids sensu lato</taxon>
        <taxon>core genistoids</taxon>
        <taxon>Crotalarieae</taxon>
        <taxon>Crotalaria</taxon>
    </lineage>
</organism>
<dbReference type="InterPro" id="IPR000253">
    <property type="entry name" value="FHA_dom"/>
</dbReference>
<dbReference type="SMART" id="SM00240">
    <property type="entry name" value="FHA"/>
    <property type="match status" value="1"/>
</dbReference>
<evidence type="ECO:0000256" key="1">
    <source>
        <dbReference type="SAM" id="MobiDB-lite"/>
    </source>
</evidence>
<dbReference type="EMBL" id="JAYWIO010000007">
    <property type="protein sequence ID" value="KAK7250790.1"/>
    <property type="molecule type" value="Genomic_DNA"/>
</dbReference>
<name>A0AAN9HST4_CROPI</name>
<dbReference type="Pfam" id="PF00498">
    <property type="entry name" value="FHA"/>
    <property type="match status" value="1"/>
</dbReference>
<dbReference type="InterPro" id="IPR008984">
    <property type="entry name" value="SMAD_FHA_dom_sf"/>
</dbReference>
<dbReference type="GO" id="GO:0002151">
    <property type="term" value="F:G-quadruplex RNA binding"/>
    <property type="evidence" value="ECO:0007669"/>
    <property type="project" value="InterPro"/>
</dbReference>
<gene>
    <name evidence="3" type="ORF">RIF29_33467</name>
</gene>
<dbReference type="CDD" id="cd22687">
    <property type="entry name" value="FHA_MCRS1"/>
    <property type="match status" value="1"/>
</dbReference>
<feature type="domain" description="FHA" evidence="2">
    <location>
        <begin position="584"/>
        <end position="640"/>
    </location>
</feature>
<dbReference type="Gene3D" id="2.60.200.20">
    <property type="match status" value="1"/>
</dbReference>
<sequence>MDPVPAPPPWIPEDDLLLKNSLEAGASLESLAKGAVRFSQKYSYAELRDRWHSLLYDPVISAECAAKMVSLELSGGGLGAPSPKPGGSGSKEALGEGAATSKRKSESIRKQYYATKKKFRRQILLDTFDMNVQDEMNVDNNVADEGLVRNSVEGGKVVENVGVGLGEFVNGVSLVGCKLNKNVDHVNNLVGYGNSPGLEEVGQSHLMGDVPLWNAIEDVALPAMPVQDDLEGNCANDVLKASDSLLDENELIFMDVEVKGAKDKPCYASVDPLMLSSPFEIQGNDASQIVANPLGGNHGELHSASNAGNDAEASVAGQSPHPELSGRFITCRFNTEDPDVPHNDVSVVAPHSLTLKSQPLVKEVGPSDSSINNQRKDEPDGSSKKEDIPSHSFATSKIVKPGLVPNINSIHRPVDVVEKPDLPLRNPISAVSGPSHSRLVHATMMPPLDGCSEQEKIDAPASAKVYVHPKAGEHKGLHKSEAKPLLLDPEGDDDDLGSEDEDDDDIPHFSDVEAMILEMDLRPSDQDSNANGEVSRYQHEETKRTIIRLEQSAKSSMHRAIASHDALAVLYGNNLTEYIRTNEVILGRGTDEMAVDIDLGREGNASKISRRQALIKMEANGSFIIKNLGKCSIFLNGKEVATGQARGLSASSLIEIRGMSFIFDFITNA</sequence>
<reference evidence="3 4" key="1">
    <citation type="submission" date="2024-01" db="EMBL/GenBank/DDBJ databases">
        <title>The genomes of 5 underutilized Papilionoideae crops provide insights into root nodulation and disease resistanc.</title>
        <authorList>
            <person name="Yuan L."/>
        </authorList>
    </citation>
    <scope>NUCLEOTIDE SEQUENCE [LARGE SCALE GENOMIC DNA]</scope>
    <source>
        <strain evidence="3">ZHUSHIDOU_FW_LH</strain>
        <tissue evidence="3">Leaf</tissue>
    </source>
</reference>
<dbReference type="InterPro" id="IPR037912">
    <property type="entry name" value="MCRS1"/>
</dbReference>
<protein>
    <recommendedName>
        <fullName evidence="2">FHA domain-containing protein</fullName>
    </recommendedName>
</protein>
<evidence type="ECO:0000313" key="4">
    <source>
        <dbReference type="Proteomes" id="UP001372338"/>
    </source>
</evidence>
<feature type="region of interest" description="Disordered" evidence="1">
    <location>
        <begin position="79"/>
        <end position="103"/>
    </location>
</feature>